<dbReference type="GO" id="GO:0038023">
    <property type="term" value="F:signaling receptor activity"/>
    <property type="evidence" value="ECO:0007669"/>
    <property type="project" value="TreeGrafter"/>
</dbReference>
<feature type="binding site" evidence="6">
    <location>
        <position position="147"/>
    </location>
    <ligand>
        <name>Zn(2+)</name>
        <dbReference type="ChEBI" id="CHEBI:29105"/>
    </ligand>
</feature>
<feature type="binding site" evidence="6">
    <location>
        <position position="143"/>
    </location>
    <ligand>
        <name>Zn(2+)</name>
        <dbReference type="ChEBI" id="CHEBI:29105"/>
    </ligand>
</feature>
<feature type="transmembrane region" description="Helical" evidence="7">
    <location>
        <begin position="31"/>
        <end position="49"/>
    </location>
</feature>
<keyword evidence="5 7" id="KW-0472">Membrane</keyword>
<comment type="similarity">
    <text evidence="2">Belongs to the ADIPOR family.</text>
</comment>
<accession>A0A6A0HD98</accession>
<evidence type="ECO:0000256" key="3">
    <source>
        <dbReference type="ARBA" id="ARBA00022692"/>
    </source>
</evidence>
<evidence type="ECO:0000256" key="1">
    <source>
        <dbReference type="ARBA" id="ARBA00004141"/>
    </source>
</evidence>
<dbReference type="EMBL" id="JQDR03000680">
    <property type="protein sequence ID" value="KAA0203783.1"/>
    <property type="molecule type" value="Genomic_DNA"/>
</dbReference>
<dbReference type="PANTHER" id="PTHR20855">
    <property type="entry name" value="ADIPOR/PROGESTIN RECEPTOR-RELATED"/>
    <property type="match status" value="1"/>
</dbReference>
<gene>
    <name evidence="8" type="ORF">HAZT_HAZT004694</name>
</gene>
<evidence type="ECO:0000256" key="6">
    <source>
        <dbReference type="PIRSR" id="PIRSR604254-1"/>
    </source>
</evidence>
<evidence type="ECO:0000256" key="4">
    <source>
        <dbReference type="ARBA" id="ARBA00022989"/>
    </source>
</evidence>
<reference evidence="8" key="1">
    <citation type="submission" date="2014-08" db="EMBL/GenBank/DDBJ databases">
        <authorList>
            <person name="Murali S."/>
            <person name="Richards S."/>
            <person name="Bandaranaike D."/>
            <person name="Bellair M."/>
            <person name="Blankenburg K."/>
            <person name="Chao H."/>
            <person name="Dinh H."/>
            <person name="Doddapaneni H."/>
            <person name="Dugan-Rocha S."/>
            <person name="Elkadiri S."/>
            <person name="Gnanaolivu R."/>
            <person name="Hughes D."/>
            <person name="Lee S."/>
            <person name="Li M."/>
            <person name="Ming W."/>
            <person name="Munidasa M."/>
            <person name="Muniz J."/>
            <person name="Nguyen L."/>
            <person name="Osuji N."/>
            <person name="Pu L.-L."/>
            <person name="Puazo M."/>
            <person name="Skinner E."/>
            <person name="Qu C."/>
            <person name="Quiroz J."/>
            <person name="Raj R."/>
            <person name="Weissenberger G."/>
            <person name="Xin Y."/>
            <person name="Zou X."/>
            <person name="Han Y."/>
            <person name="Worley K."/>
            <person name="Muzny D."/>
            <person name="Gibbs R."/>
        </authorList>
    </citation>
    <scope>NUCLEOTIDE SEQUENCE</scope>
    <source>
        <strain evidence="8">HAZT.00-mixed</strain>
        <tissue evidence="8">Whole organism</tissue>
    </source>
</reference>
<reference evidence="8" key="3">
    <citation type="submission" date="2019-06" db="EMBL/GenBank/DDBJ databases">
        <authorList>
            <person name="Poynton C."/>
            <person name="Hasenbein S."/>
            <person name="Benoit J.B."/>
            <person name="Sepulveda M.S."/>
            <person name="Poelchau M.F."/>
            <person name="Murali S.C."/>
            <person name="Chen S."/>
            <person name="Glastad K.M."/>
            <person name="Werren J.H."/>
            <person name="Vineis J.H."/>
            <person name="Bowen J.L."/>
            <person name="Friedrich M."/>
            <person name="Jones J."/>
            <person name="Robertson H.M."/>
            <person name="Feyereisen R."/>
            <person name="Mechler-Hickson A."/>
            <person name="Mathers N."/>
            <person name="Lee C.E."/>
            <person name="Colbourne J.K."/>
            <person name="Biales A."/>
            <person name="Johnston J.S."/>
            <person name="Wellborn G.A."/>
            <person name="Rosendale A.J."/>
            <person name="Cridge A.G."/>
            <person name="Munoz-Torres M.C."/>
            <person name="Bain P.A."/>
            <person name="Manny A.R."/>
            <person name="Major K.M."/>
            <person name="Lambert F.N."/>
            <person name="Vulpe C.D."/>
            <person name="Tuck P."/>
            <person name="Blalock B.J."/>
            <person name="Lin Y.-Y."/>
            <person name="Smith M.E."/>
            <person name="Ochoa-Acuna H."/>
            <person name="Chen M.-J.M."/>
            <person name="Childers C.P."/>
            <person name="Qu J."/>
            <person name="Dugan S."/>
            <person name="Lee S.L."/>
            <person name="Chao H."/>
            <person name="Dinh H."/>
            <person name="Han Y."/>
            <person name="Doddapaneni H."/>
            <person name="Worley K.C."/>
            <person name="Muzny D.M."/>
            <person name="Gibbs R.A."/>
            <person name="Richards S."/>
        </authorList>
    </citation>
    <scope>NUCLEOTIDE SEQUENCE</scope>
    <source>
        <strain evidence="8">HAZT.00-mixed</strain>
        <tissue evidence="8">Whole organism</tissue>
    </source>
</reference>
<feature type="transmembrane region" description="Helical" evidence="7">
    <location>
        <begin position="101"/>
        <end position="125"/>
    </location>
</feature>
<dbReference type="Proteomes" id="UP000711488">
    <property type="component" value="Unassembled WGS sequence"/>
</dbReference>
<dbReference type="Pfam" id="PF03006">
    <property type="entry name" value="HlyIII"/>
    <property type="match status" value="2"/>
</dbReference>
<protein>
    <recommendedName>
        <fullName evidence="9">Progestin and adipoQ receptor family member 3</fullName>
    </recommendedName>
</protein>
<comment type="subcellular location">
    <subcellularLocation>
        <location evidence="1">Membrane</location>
        <topology evidence="1">Multi-pass membrane protein</topology>
    </subcellularLocation>
</comment>
<feature type="transmembrane region" description="Helical" evidence="7">
    <location>
        <begin position="69"/>
        <end position="89"/>
    </location>
</feature>
<proteinExistence type="inferred from homology"/>
<keyword evidence="3 7" id="KW-0812">Transmembrane</keyword>
<keyword evidence="4 7" id="KW-1133">Transmembrane helix</keyword>
<dbReference type="GO" id="GO:0046872">
    <property type="term" value="F:metal ion binding"/>
    <property type="evidence" value="ECO:0007669"/>
    <property type="project" value="UniProtKB-KW"/>
</dbReference>
<name>A0A6A0HD98_HYAAZ</name>
<evidence type="ECO:0000256" key="7">
    <source>
        <dbReference type="SAM" id="Phobius"/>
    </source>
</evidence>
<dbReference type="InterPro" id="IPR004254">
    <property type="entry name" value="AdipoR/HlyIII-related"/>
</dbReference>
<organism evidence="8">
    <name type="scientific">Hyalella azteca</name>
    <name type="common">Amphipod</name>
    <dbReference type="NCBI Taxonomy" id="294128"/>
    <lineage>
        <taxon>Eukaryota</taxon>
        <taxon>Metazoa</taxon>
        <taxon>Ecdysozoa</taxon>
        <taxon>Arthropoda</taxon>
        <taxon>Crustacea</taxon>
        <taxon>Multicrustacea</taxon>
        <taxon>Malacostraca</taxon>
        <taxon>Eumalacostraca</taxon>
        <taxon>Peracarida</taxon>
        <taxon>Amphipoda</taxon>
        <taxon>Senticaudata</taxon>
        <taxon>Talitrida</taxon>
        <taxon>Talitroidea</taxon>
        <taxon>Hyalellidae</taxon>
        <taxon>Hyalella</taxon>
    </lineage>
</organism>
<keyword evidence="6" id="KW-0479">Metal-binding</keyword>
<dbReference type="GO" id="GO:0016020">
    <property type="term" value="C:membrane"/>
    <property type="evidence" value="ECO:0007669"/>
    <property type="project" value="UniProtKB-SubCell"/>
</dbReference>
<sequence>MGLFIFIGLLCYDLVFILPDSKIIMLPHDTIVGFFILVSFMICMSMSVMYHTLNCVSAEVCRRWFSMDILGISLAFYAVFLSGIFYGFWCPEHMMQRNLYLTLVFLPRIVTMYVISGVAMLLYVYQLPEKLLPGYFDRLGSSHQLWHVLVTVALVYWHHTGLLYARHRSVHGCFL</sequence>
<dbReference type="AlphaFoldDB" id="A0A6A0HD98"/>
<evidence type="ECO:0000256" key="5">
    <source>
        <dbReference type="ARBA" id="ARBA00023136"/>
    </source>
</evidence>
<evidence type="ECO:0008006" key="9">
    <source>
        <dbReference type="Google" id="ProtNLM"/>
    </source>
</evidence>
<evidence type="ECO:0000256" key="2">
    <source>
        <dbReference type="ARBA" id="ARBA00007018"/>
    </source>
</evidence>
<keyword evidence="6" id="KW-0862">Zinc</keyword>
<feature type="transmembrane region" description="Helical" evidence="7">
    <location>
        <begin position="145"/>
        <end position="165"/>
    </location>
</feature>
<dbReference type="OrthoDB" id="529367at2759"/>
<comment type="caution">
    <text evidence="8">The sequence shown here is derived from an EMBL/GenBank/DDBJ whole genome shotgun (WGS) entry which is preliminary data.</text>
</comment>
<dbReference type="PANTHER" id="PTHR20855:SF15">
    <property type="entry name" value="PROGESTIN AND ADIPOQ RECEPTOR FAMILY MEMBER 3"/>
    <property type="match status" value="1"/>
</dbReference>
<reference evidence="8" key="2">
    <citation type="journal article" date="2018" name="Environ. Sci. Technol.">
        <title>The Toxicogenome of Hyalella azteca: A Model for Sediment Ecotoxicology and Evolutionary Toxicology.</title>
        <authorList>
            <person name="Poynton H.C."/>
            <person name="Hasenbein S."/>
            <person name="Benoit J.B."/>
            <person name="Sepulveda M.S."/>
            <person name="Poelchau M.F."/>
            <person name="Hughes D.S.T."/>
            <person name="Murali S.C."/>
            <person name="Chen S."/>
            <person name="Glastad K.M."/>
            <person name="Goodisman M.A.D."/>
            <person name="Werren J.H."/>
            <person name="Vineis J.H."/>
            <person name="Bowen J.L."/>
            <person name="Friedrich M."/>
            <person name="Jones J."/>
            <person name="Robertson H.M."/>
            <person name="Feyereisen R."/>
            <person name="Mechler-Hickson A."/>
            <person name="Mathers N."/>
            <person name="Lee C.E."/>
            <person name="Colbourne J.K."/>
            <person name="Biales A."/>
            <person name="Johnston J.S."/>
            <person name="Wellborn G.A."/>
            <person name="Rosendale A.J."/>
            <person name="Cridge A.G."/>
            <person name="Munoz-Torres M.C."/>
            <person name="Bain P.A."/>
            <person name="Manny A.R."/>
            <person name="Major K.M."/>
            <person name="Lambert F.N."/>
            <person name="Vulpe C.D."/>
            <person name="Tuck P."/>
            <person name="Blalock B.J."/>
            <person name="Lin Y.Y."/>
            <person name="Smith M.E."/>
            <person name="Ochoa-Acuna H."/>
            <person name="Chen M.M."/>
            <person name="Childers C.P."/>
            <person name="Qu J."/>
            <person name="Dugan S."/>
            <person name="Lee S.L."/>
            <person name="Chao H."/>
            <person name="Dinh H."/>
            <person name="Han Y."/>
            <person name="Doddapaneni H."/>
            <person name="Worley K.C."/>
            <person name="Muzny D.M."/>
            <person name="Gibbs R.A."/>
            <person name="Richards S."/>
        </authorList>
    </citation>
    <scope>NUCLEOTIDE SEQUENCE</scope>
    <source>
        <strain evidence="8">HAZT.00-mixed</strain>
        <tissue evidence="8">Whole organism</tissue>
    </source>
</reference>
<evidence type="ECO:0000313" key="8">
    <source>
        <dbReference type="EMBL" id="KAA0203783.1"/>
    </source>
</evidence>